<dbReference type="AlphaFoldDB" id="A0A0D3BFH4"/>
<feature type="chain" id="PRO_5002258472" description="X8 domain-containing protein" evidence="5">
    <location>
        <begin position="26"/>
        <end position="149"/>
    </location>
</feature>
<evidence type="ECO:0000256" key="2">
    <source>
        <dbReference type="ARBA" id="ARBA00022622"/>
    </source>
</evidence>
<dbReference type="PANTHER" id="PTHR31044:SF141">
    <property type="entry name" value="CARBOHYDRATE-BINDING X8 DOMAIN SUPERFAMILY PROTEIN"/>
    <property type="match status" value="1"/>
</dbReference>
<dbReference type="Pfam" id="PF07983">
    <property type="entry name" value="X8"/>
    <property type="match status" value="1"/>
</dbReference>
<organism evidence="7 8">
    <name type="scientific">Brassica oleracea var. oleracea</name>
    <dbReference type="NCBI Taxonomy" id="109376"/>
    <lineage>
        <taxon>Eukaryota</taxon>
        <taxon>Viridiplantae</taxon>
        <taxon>Streptophyta</taxon>
        <taxon>Embryophyta</taxon>
        <taxon>Tracheophyta</taxon>
        <taxon>Spermatophyta</taxon>
        <taxon>Magnoliopsida</taxon>
        <taxon>eudicotyledons</taxon>
        <taxon>Gunneridae</taxon>
        <taxon>Pentapetalae</taxon>
        <taxon>rosids</taxon>
        <taxon>malvids</taxon>
        <taxon>Brassicales</taxon>
        <taxon>Brassicaceae</taxon>
        <taxon>Brassiceae</taxon>
        <taxon>Brassica</taxon>
    </lineage>
</organism>
<dbReference type="Gene3D" id="1.20.58.1040">
    <property type="match status" value="1"/>
</dbReference>
<dbReference type="GO" id="GO:0005886">
    <property type="term" value="C:plasma membrane"/>
    <property type="evidence" value="ECO:0007669"/>
    <property type="project" value="UniProtKB-SubCell"/>
</dbReference>
<keyword evidence="2" id="KW-0472">Membrane</keyword>
<keyword evidence="3 5" id="KW-0732">Signal</keyword>
<evidence type="ECO:0000256" key="4">
    <source>
        <dbReference type="ARBA" id="ARBA00023288"/>
    </source>
</evidence>
<dbReference type="Proteomes" id="UP000032141">
    <property type="component" value="Chromosome C3"/>
</dbReference>
<accession>A0A0D3BFH4</accession>
<keyword evidence="2" id="KW-0325">Glycoprotein</keyword>
<dbReference type="STRING" id="109376.A0A0D3BFH4"/>
<evidence type="ECO:0000313" key="8">
    <source>
        <dbReference type="Proteomes" id="UP000032141"/>
    </source>
</evidence>
<keyword evidence="4" id="KW-0449">Lipoprotein</keyword>
<evidence type="ECO:0000259" key="6">
    <source>
        <dbReference type="SMART" id="SM00768"/>
    </source>
</evidence>
<keyword evidence="8" id="KW-1185">Reference proteome</keyword>
<dbReference type="PANTHER" id="PTHR31044">
    <property type="entry name" value="BETA-1,3 GLUCANASE"/>
    <property type="match status" value="1"/>
</dbReference>
<dbReference type="EnsemblPlants" id="Bo3g104620.1">
    <property type="protein sequence ID" value="Bo3g104620.1"/>
    <property type="gene ID" value="Bo3g104620"/>
</dbReference>
<dbReference type="HOGENOM" id="CLU_1752248_0_0_1"/>
<sequence>MSSKLLTFFFVLSLVAIHHIPVVTCRQWCMAMPNASDEQLQANIDYACSNGVDCTQIQPGGVCYEPNTLYDHASYVMNAYYQSHGRIEDSCRNEQQVASAAAAAAESAAAKRTTTKGIDAAAAADSAAAAGTCVNETNGTNVYVSYVPL</sequence>
<evidence type="ECO:0000313" key="7">
    <source>
        <dbReference type="EnsemblPlants" id="Bo3g104620.1"/>
    </source>
</evidence>
<evidence type="ECO:0000256" key="1">
    <source>
        <dbReference type="ARBA" id="ARBA00004609"/>
    </source>
</evidence>
<reference evidence="7" key="2">
    <citation type="submission" date="2015-03" db="UniProtKB">
        <authorList>
            <consortium name="EnsemblPlants"/>
        </authorList>
    </citation>
    <scope>IDENTIFICATION</scope>
</reference>
<feature type="signal peptide" evidence="5">
    <location>
        <begin position="1"/>
        <end position="25"/>
    </location>
</feature>
<dbReference type="GO" id="GO:0009506">
    <property type="term" value="C:plasmodesma"/>
    <property type="evidence" value="ECO:0007669"/>
    <property type="project" value="UniProtKB-ARBA"/>
</dbReference>
<name>A0A0D3BFH4_BRAOL</name>
<proteinExistence type="predicted"/>
<keyword evidence="2" id="KW-0336">GPI-anchor</keyword>
<dbReference type="InterPro" id="IPR044788">
    <property type="entry name" value="X8_dom_prot"/>
</dbReference>
<dbReference type="Gramene" id="Bo3g104620.1">
    <property type="protein sequence ID" value="Bo3g104620.1"/>
    <property type="gene ID" value="Bo3g104620"/>
</dbReference>
<reference evidence="7 8" key="1">
    <citation type="journal article" date="2014" name="Genome Biol.">
        <title>Transcriptome and methylome profiling reveals relics of genome dominance in the mesopolyploid Brassica oleracea.</title>
        <authorList>
            <person name="Parkin I.A."/>
            <person name="Koh C."/>
            <person name="Tang H."/>
            <person name="Robinson S.J."/>
            <person name="Kagale S."/>
            <person name="Clarke W.E."/>
            <person name="Town C.D."/>
            <person name="Nixon J."/>
            <person name="Krishnakumar V."/>
            <person name="Bidwell S.L."/>
            <person name="Denoeud F."/>
            <person name="Belcram H."/>
            <person name="Links M.G."/>
            <person name="Just J."/>
            <person name="Clarke C."/>
            <person name="Bender T."/>
            <person name="Huebert T."/>
            <person name="Mason A.S."/>
            <person name="Pires J.C."/>
            <person name="Barker G."/>
            <person name="Moore J."/>
            <person name="Walley P.G."/>
            <person name="Manoli S."/>
            <person name="Batley J."/>
            <person name="Edwards D."/>
            <person name="Nelson M.N."/>
            <person name="Wang X."/>
            <person name="Paterson A.H."/>
            <person name="King G."/>
            <person name="Bancroft I."/>
            <person name="Chalhoub B."/>
            <person name="Sharpe A.G."/>
        </authorList>
    </citation>
    <scope>NUCLEOTIDE SEQUENCE</scope>
    <source>
        <strain evidence="7 8">cv. TO1000</strain>
    </source>
</reference>
<dbReference type="GO" id="GO:0098552">
    <property type="term" value="C:side of membrane"/>
    <property type="evidence" value="ECO:0007669"/>
    <property type="project" value="UniProtKB-KW"/>
</dbReference>
<feature type="domain" description="X8" evidence="6">
    <location>
        <begin position="27"/>
        <end position="135"/>
    </location>
</feature>
<evidence type="ECO:0000256" key="3">
    <source>
        <dbReference type="ARBA" id="ARBA00022729"/>
    </source>
</evidence>
<evidence type="ECO:0000256" key="5">
    <source>
        <dbReference type="SAM" id="SignalP"/>
    </source>
</evidence>
<dbReference type="OMA" id="VTIINEF"/>
<dbReference type="SMART" id="SM00768">
    <property type="entry name" value="X8"/>
    <property type="match status" value="1"/>
</dbReference>
<protein>
    <recommendedName>
        <fullName evidence="6">X8 domain-containing protein</fullName>
    </recommendedName>
</protein>
<dbReference type="InterPro" id="IPR012946">
    <property type="entry name" value="X8"/>
</dbReference>
<comment type="subcellular location">
    <subcellularLocation>
        <location evidence="1">Cell membrane</location>
        <topology evidence="1">Lipid-anchor</topology>
        <topology evidence="1">GPI-anchor</topology>
    </subcellularLocation>
</comment>